<evidence type="ECO:0000313" key="1">
    <source>
        <dbReference type="EMBL" id="KZV56267.1"/>
    </source>
</evidence>
<dbReference type="Proteomes" id="UP000250235">
    <property type="component" value="Unassembled WGS sequence"/>
</dbReference>
<keyword evidence="2" id="KW-1185">Reference proteome</keyword>
<evidence type="ECO:0000313" key="2">
    <source>
        <dbReference type="Proteomes" id="UP000250235"/>
    </source>
</evidence>
<sequence>MCCSDFVVAAVCGNCSSGAGELLQPCPVVIAVMFLPDFEGERQYRTLISLLLLSVLRFDPEVPLGLLCCLPVCGSGFSGFSAGRGFDPAGGAPGVVSAYSWRFLGVHLERGSVTGCRQKLCASNSSNETFLQRKKGRLLLLVLDQQMRVCRMTSCWFWNLVVDVKRRRFTKIETLRLGDFSWNQQREFVVRYAFLLVNQQAIAVLTFLLRCRLN</sequence>
<proteinExistence type="predicted"/>
<dbReference type="EMBL" id="KQ988203">
    <property type="protein sequence ID" value="KZV56267.1"/>
    <property type="molecule type" value="Genomic_DNA"/>
</dbReference>
<gene>
    <name evidence="1" type="ORF">F511_20051</name>
</gene>
<dbReference type="AlphaFoldDB" id="A0A2Z7DGI5"/>
<protein>
    <submittedName>
        <fullName evidence="1">Uncharacterized protein</fullName>
    </submittedName>
</protein>
<reference evidence="1 2" key="1">
    <citation type="journal article" date="2015" name="Proc. Natl. Acad. Sci. U.S.A.">
        <title>The resurrection genome of Boea hygrometrica: A blueprint for survival of dehydration.</title>
        <authorList>
            <person name="Xiao L."/>
            <person name="Yang G."/>
            <person name="Zhang L."/>
            <person name="Yang X."/>
            <person name="Zhao S."/>
            <person name="Ji Z."/>
            <person name="Zhou Q."/>
            <person name="Hu M."/>
            <person name="Wang Y."/>
            <person name="Chen M."/>
            <person name="Xu Y."/>
            <person name="Jin H."/>
            <person name="Xiao X."/>
            <person name="Hu G."/>
            <person name="Bao F."/>
            <person name="Hu Y."/>
            <person name="Wan P."/>
            <person name="Li L."/>
            <person name="Deng X."/>
            <person name="Kuang T."/>
            <person name="Xiang C."/>
            <person name="Zhu J.K."/>
            <person name="Oliver M.J."/>
            <person name="He Y."/>
        </authorList>
    </citation>
    <scope>NUCLEOTIDE SEQUENCE [LARGE SCALE GENOMIC DNA]</scope>
    <source>
        <strain evidence="2">cv. XS01</strain>
    </source>
</reference>
<organism evidence="1 2">
    <name type="scientific">Dorcoceras hygrometricum</name>
    <dbReference type="NCBI Taxonomy" id="472368"/>
    <lineage>
        <taxon>Eukaryota</taxon>
        <taxon>Viridiplantae</taxon>
        <taxon>Streptophyta</taxon>
        <taxon>Embryophyta</taxon>
        <taxon>Tracheophyta</taxon>
        <taxon>Spermatophyta</taxon>
        <taxon>Magnoliopsida</taxon>
        <taxon>eudicotyledons</taxon>
        <taxon>Gunneridae</taxon>
        <taxon>Pentapetalae</taxon>
        <taxon>asterids</taxon>
        <taxon>lamiids</taxon>
        <taxon>Lamiales</taxon>
        <taxon>Gesneriaceae</taxon>
        <taxon>Didymocarpoideae</taxon>
        <taxon>Trichosporeae</taxon>
        <taxon>Loxocarpinae</taxon>
        <taxon>Dorcoceras</taxon>
    </lineage>
</organism>
<name>A0A2Z7DGI5_9LAMI</name>
<accession>A0A2Z7DGI5</accession>